<dbReference type="Gene3D" id="2.40.50.100">
    <property type="match status" value="1"/>
</dbReference>
<evidence type="ECO:0000259" key="7">
    <source>
        <dbReference type="PROSITE" id="PS50893"/>
    </source>
</evidence>
<keyword evidence="2" id="KW-0813">Transport</keyword>
<dbReference type="FunFam" id="3.40.50.300:FF:000042">
    <property type="entry name" value="Maltose/maltodextrin ABC transporter, ATP-binding protein"/>
    <property type="match status" value="1"/>
</dbReference>
<dbReference type="CDD" id="cd03259">
    <property type="entry name" value="ABC_Carb_Solutes_like"/>
    <property type="match status" value="1"/>
</dbReference>
<evidence type="ECO:0000256" key="1">
    <source>
        <dbReference type="ARBA" id="ARBA00005417"/>
    </source>
</evidence>
<comment type="similarity">
    <text evidence="1">Belongs to the ABC transporter superfamily.</text>
</comment>
<dbReference type="SUPFAM" id="SSF50331">
    <property type="entry name" value="MOP-like"/>
    <property type="match status" value="1"/>
</dbReference>
<evidence type="ECO:0000313" key="8">
    <source>
        <dbReference type="EMBL" id="TQV83080.1"/>
    </source>
</evidence>
<evidence type="ECO:0000256" key="4">
    <source>
        <dbReference type="ARBA" id="ARBA00022741"/>
    </source>
</evidence>
<dbReference type="Pfam" id="PF00005">
    <property type="entry name" value="ABC_tran"/>
    <property type="match status" value="1"/>
</dbReference>
<evidence type="ECO:0000313" key="9">
    <source>
        <dbReference type="Proteomes" id="UP000315252"/>
    </source>
</evidence>
<dbReference type="AlphaFoldDB" id="A0A545U0S4"/>
<dbReference type="GO" id="GO:0055052">
    <property type="term" value="C:ATP-binding cassette (ABC) transporter complex, substrate-binding subunit-containing"/>
    <property type="evidence" value="ECO:0007669"/>
    <property type="project" value="TreeGrafter"/>
</dbReference>
<dbReference type="PANTHER" id="PTHR43875">
    <property type="entry name" value="MALTODEXTRIN IMPORT ATP-BINDING PROTEIN MSMX"/>
    <property type="match status" value="1"/>
</dbReference>
<dbReference type="InterPro" id="IPR012340">
    <property type="entry name" value="NA-bd_OB-fold"/>
</dbReference>
<dbReference type="PROSITE" id="PS50893">
    <property type="entry name" value="ABC_TRANSPORTER_2"/>
    <property type="match status" value="1"/>
</dbReference>
<dbReference type="SUPFAM" id="SSF52540">
    <property type="entry name" value="P-loop containing nucleoside triphosphate hydrolases"/>
    <property type="match status" value="1"/>
</dbReference>
<keyword evidence="9" id="KW-1185">Reference proteome</keyword>
<comment type="caution">
    <text evidence="8">The sequence shown here is derived from an EMBL/GenBank/DDBJ whole genome shotgun (WGS) entry which is preliminary data.</text>
</comment>
<dbReference type="GO" id="GO:0005524">
    <property type="term" value="F:ATP binding"/>
    <property type="evidence" value="ECO:0007669"/>
    <property type="project" value="UniProtKB-KW"/>
</dbReference>
<protein>
    <submittedName>
        <fullName evidence="8">ABC transporter ATP-binding protein</fullName>
    </submittedName>
</protein>
<evidence type="ECO:0000256" key="2">
    <source>
        <dbReference type="ARBA" id="ARBA00022448"/>
    </source>
</evidence>
<dbReference type="PANTHER" id="PTHR43875:SF14">
    <property type="entry name" value="ABC TRANSPORTER ATP-BINDING PROTEIN"/>
    <property type="match status" value="1"/>
</dbReference>
<dbReference type="InterPro" id="IPR017871">
    <property type="entry name" value="ABC_transporter-like_CS"/>
</dbReference>
<keyword evidence="4" id="KW-0547">Nucleotide-binding</keyword>
<accession>A0A545U0S4</accession>
<name>A0A545U0S4_9PROT</name>
<dbReference type="GO" id="GO:0015408">
    <property type="term" value="F:ABC-type ferric iron transporter activity"/>
    <property type="evidence" value="ECO:0007669"/>
    <property type="project" value="InterPro"/>
</dbReference>
<dbReference type="RefSeq" id="WP_142895145.1">
    <property type="nucleotide sequence ID" value="NZ_ML660052.1"/>
</dbReference>
<dbReference type="EMBL" id="VHSH01000001">
    <property type="protein sequence ID" value="TQV83080.1"/>
    <property type="molecule type" value="Genomic_DNA"/>
</dbReference>
<keyword evidence="6" id="KW-0472">Membrane</keyword>
<dbReference type="SMART" id="SM00382">
    <property type="entry name" value="AAA"/>
    <property type="match status" value="1"/>
</dbReference>
<sequence length="391" mass="41427">MANQAPEQPAHAPAAVALHLDAVDKFYGDPANPAVHAVKSFSMEVGQGEIVALLGSSGCGKTSTLRMIAGFETVSRGEINLAGRRIDSLPPAKRNVAMAFEGYSLYPPLTVRDNIAFALKAAKLEQSEVKRKVDHISALLEIGPILDKYPSSLSGGQQQRASLARALIRKADLYLLDEPMSQLEPQLRSVLRGRIKSYLIEQGLTSVFVTHDQTEANALADRIAVMEDGVLQQIASPAELKDRPANLFVATFIGEPPMNVFPAKLSAQDGQVSVAVEGAGSASGFSVELGEIVRPPGSALQDGASVHLGVRPHSVALGKGDTRGLLVSNQWLGDQTHVVIETAGQAMVAVSYGRVDDALGAEVAFSIPPRAVHLFAEDDGRALLHGREVVG</sequence>
<dbReference type="InterPro" id="IPR003439">
    <property type="entry name" value="ABC_transporter-like_ATP-bd"/>
</dbReference>
<evidence type="ECO:0000256" key="3">
    <source>
        <dbReference type="ARBA" id="ARBA00022475"/>
    </source>
</evidence>
<dbReference type="Gene3D" id="3.40.50.300">
    <property type="entry name" value="P-loop containing nucleotide triphosphate hydrolases"/>
    <property type="match status" value="1"/>
</dbReference>
<gene>
    <name evidence="8" type="ORF">FKG95_00285</name>
</gene>
<organism evidence="8 9">
    <name type="scientific">Denitrobaculum tricleocarpae</name>
    <dbReference type="NCBI Taxonomy" id="2591009"/>
    <lineage>
        <taxon>Bacteria</taxon>
        <taxon>Pseudomonadati</taxon>
        <taxon>Pseudomonadota</taxon>
        <taxon>Alphaproteobacteria</taxon>
        <taxon>Rhodospirillales</taxon>
        <taxon>Rhodospirillaceae</taxon>
        <taxon>Denitrobaculum</taxon>
    </lineage>
</organism>
<evidence type="ECO:0000256" key="5">
    <source>
        <dbReference type="ARBA" id="ARBA00022840"/>
    </source>
</evidence>
<dbReference type="OrthoDB" id="9767663at2"/>
<dbReference type="InterPro" id="IPR027417">
    <property type="entry name" value="P-loop_NTPase"/>
</dbReference>
<dbReference type="InterPro" id="IPR047641">
    <property type="entry name" value="ABC_transpr_MalK/UgpC-like"/>
</dbReference>
<dbReference type="GO" id="GO:0016887">
    <property type="term" value="F:ATP hydrolysis activity"/>
    <property type="evidence" value="ECO:0007669"/>
    <property type="project" value="InterPro"/>
</dbReference>
<evidence type="ECO:0000256" key="6">
    <source>
        <dbReference type="ARBA" id="ARBA00023136"/>
    </source>
</evidence>
<feature type="domain" description="ABC transporter" evidence="7">
    <location>
        <begin position="18"/>
        <end position="253"/>
    </location>
</feature>
<dbReference type="Pfam" id="PF08402">
    <property type="entry name" value="TOBE_2"/>
    <property type="match status" value="1"/>
</dbReference>
<dbReference type="Gene3D" id="2.40.50.140">
    <property type="entry name" value="Nucleic acid-binding proteins"/>
    <property type="match status" value="1"/>
</dbReference>
<dbReference type="Proteomes" id="UP000315252">
    <property type="component" value="Unassembled WGS sequence"/>
</dbReference>
<dbReference type="PROSITE" id="PS00211">
    <property type="entry name" value="ABC_TRANSPORTER_1"/>
    <property type="match status" value="1"/>
</dbReference>
<dbReference type="InterPro" id="IPR015853">
    <property type="entry name" value="ABC_transpr_FbpC"/>
</dbReference>
<reference evidence="8 9" key="1">
    <citation type="submission" date="2019-06" db="EMBL/GenBank/DDBJ databases">
        <title>Whole genome sequence for Rhodospirillaceae sp. R148.</title>
        <authorList>
            <person name="Wang G."/>
        </authorList>
    </citation>
    <scope>NUCLEOTIDE SEQUENCE [LARGE SCALE GENOMIC DNA]</scope>
    <source>
        <strain evidence="8 9">R148</strain>
    </source>
</reference>
<dbReference type="InterPro" id="IPR008995">
    <property type="entry name" value="Mo/tungstate-bd_C_term_dom"/>
</dbReference>
<dbReference type="InterPro" id="IPR013611">
    <property type="entry name" value="Transp-assoc_OB_typ2"/>
</dbReference>
<proteinExistence type="inferred from homology"/>
<dbReference type="InterPro" id="IPR003593">
    <property type="entry name" value="AAA+_ATPase"/>
</dbReference>
<keyword evidence="5 8" id="KW-0067">ATP-binding</keyword>
<keyword evidence="3" id="KW-1003">Cell membrane</keyword>